<proteinExistence type="predicted"/>
<protein>
    <recommendedName>
        <fullName evidence="4">ZP domain-containing protein</fullName>
    </recommendedName>
</protein>
<accession>A0A0G4GJ60</accession>
<sequence>MCPLLLLFASLPLLCSAAPFRPGEGRQRSPKQNGLMCAGGSLTGVRGGEIVSGAISDFVSLMAASGSPLPPNGDYEVSVPPPFNDSCQPPLSSGLDGQDIRLFDLGSTAINPQLLLLECGSAALPVDTEQPLLLPVGFTLERLNLDGSTSTFSETCEVAIRCNSTSTETGTGTRGAFVTCKDALLSTKETKSIHEFATVAKGWKAIGVDVRPPKEDGAVGEGGVEASGIVVKPNLTKQTLTLTLRSKTGGNNIHHSMEKRLRLPVLFKFKKGDRVISHTCSVRISLE</sequence>
<evidence type="ECO:0008006" key="4">
    <source>
        <dbReference type="Google" id="ProtNLM"/>
    </source>
</evidence>
<name>A0A0G4GJ60_VITBC</name>
<dbReference type="InParanoid" id="A0A0G4GJ60"/>
<dbReference type="AlphaFoldDB" id="A0A0G4GJ60"/>
<organism evidence="2 3">
    <name type="scientific">Vitrella brassicaformis (strain CCMP3155)</name>
    <dbReference type="NCBI Taxonomy" id="1169540"/>
    <lineage>
        <taxon>Eukaryota</taxon>
        <taxon>Sar</taxon>
        <taxon>Alveolata</taxon>
        <taxon>Colpodellida</taxon>
        <taxon>Vitrellaceae</taxon>
        <taxon>Vitrella</taxon>
    </lineage>
</organism>
<dbReference type="Proteomes" id="UP000041254">
    <property type="component" value="Unassembled WGS sequence"/>
</dbReference>
<evidence type="ECO:0000256" key="1">
    <source>
        <dbReference type="SAM" id="SignalP"/>
    </source>
</evidence>
<keyword evidence="1" id="KW-0732">Signal</keyword>
<gene>
    <name evidence="2" type="ORF">Vbra_312</name>
</gene>
<keyword evidence="3" id="KW-1185">Reference proteome</keyword>
<dbReference type="EMBL" id="CDMY01000686">
    <property type="protein sequence ID" value="CEM29884.1"/>
    <property type="molecule type" value="Genomic_DNA"/>
</dbReference>
<dbReference type="VEuPathDB" id="CryptoDB:Vbra_312"/>
<feature type="signal peptide" evidence="1">
    <location>
        <begin position="1"/>
        <end position="17"/>
    </location>
</feature>
<evidence type="ECO:0000313" key="2">
    <source>
        <dbReference type="EMBL" id="CEM29884.1"/>
    </source>
</evidence>
<evidence type="ECO:0000313" key="3">
    <source>
        <dbReference type="Proteomes" id="UP000041254"/>
    </source>
</evidence>
<reference evidence="2 3" key="1">
    <citation type="submission" date="2014-11" db="EMBL/GenBank/DDBJ databases">
        <authorList>
            <person name="Zhu J."/>
            <person name="Qi W."/>
            <person name="Song R."/>
        </authorList>
    </citation>
    <scope>NUCLEOTIDE SEQUENCE [LARGE SCALE GENOMIC DNA]</scope>
</reference>
<feature type="chain" id="PRO_5005190065" description="ZP domain-containing protein" evidence="1">
    <location>
        <begin position="18"/>
        <end position="287"/>
    </location>
</feature>